<reference evidence="2 3" key="1">
    <citation type="submission" date="2015-09" db="EMBL/GenBank/DDBJ databases">
        <title>Genome sequence of Oxobacter pfennigii DSM 3222.</title>
        <authorList>
            <person name="Poehlein A."/>
            <person name="Bengelsdorf F.R."/>
            <person name="Schiel-Bengelsdorf B."/>
            <person name="Duerre P."/>
            <person name="Daniel R."/>
        </authorList>
    </citation>
    <scope>NUCLEOTIDE SEQUENCE [LARGE SCALE GENOMIC DNA]</scope>
    <source>
        <strain evidence="2 3">DSM 3222</strain>
    </source>
</reference>
<dbReference type="CDD" id="cd04301">
    <property type="entry name" value="NAT_SF"/>
    <property type="match status" value="1"/>
</dbReference>
<evidence type="ECO:0000313" key="3">
    <source>
        <dbReference type="Proteomes" id="UP000050326"/>
    </source>
</evidence>
<feature type="domain" description="N-acetyltransferase" evidence="1">
    <location>
        <begin position="1"/>
        <end position="157"/>
    </location>
</feature>
<dbReference type="InterPro" id="IPR000182">
    <property type="entry name" value="GNAT_dom"/>
</dbReference>
<dbReference type="AlphaFoldDB" id="A0A0P8YF69"/>
<dbReference type="InterPro" id="IPR016181">
    <property type="entry name" value="Acyl_CoA_acyltransferase"/>
</dbReference>
<dbReference type="Pfam" id="PF00583">
    <property type="entry name" value="Acetyltransf_1"/>
    <property type="match status" value="1"/>
</dbReference>
<proteinExistence type="predicted"/>
<comment type="caution">
    <text evidence="2">The sequence shown here is derived from an EMBL/GenBank/DDBJ whole genome shotgun (WGS) entry which is preliminary data.</text>
</comment>
<organism evidence="2 3">
    <name type="scientific">Oxobacter pfennigii</name>
    <dbReference type="NCBI Taxonomy" id="36849"/>
    <lineage>
        <taxon>Bacteria</taxon>
        <taxon>Bacillati</taxon>
        <taxon>Bacillota</taxon>
        <taxon>Clostridia</taxon>
        <taxon>Eubacteriales</taxon>
        <taxon>Clostridiaceae</taxon>
        <taxon>Oxobacter</taxon>
    </lineage>
</organism>
<dbReference type="STRING" id="36849.OXPF_10100"/>
<keyword evidence="2" id="KW-0808">Transferase</keyword>
<name>A0A0P8YF69_9CLOT</name>
<protein>
    <submittedName>
        <fullName evidence="2">Acetyltransferase (GNAT) family protein</fullName>
    </submittedName>
</protein>
<dbReference type="GO" id="GO:0016747">
    <property type="term" value="F:acyltransferase activity, transferring groups other than amino-acyl groups"/>
    <property type="evidence" value="ECO:0007669"/>
    <property type="project" value="InterPro"/>
</dbReference>
<dbReference type="SUPFAM" id="SSF55729">
    <property type="entry name" value="Acyl-CoA N-acyltransferases (Nat)"/>
    <property type="match status" value="1"/>
</dbReference>
<gene>
    <name evidence="2" type="ORF">OXPF_10100</name>
</gene>
<evidence type="ECO:0000259" key="1">
    <source>
        <dbReference type="PROSITE" id="PS51186"/>
    </source>
</evidence>
<sequence length="157" mass="18142">MKVRMATVNDIDLLIKVRFDYFDADNWELTVDKKNMIYSQLQQYYPEHLNKDFFAALVEDANEDIVSAAFLIISEKPANLYFPTGKTGTILNVLTYPEYRKMGYATKALNSLIDEAKNQNLSYIELSASELGKPLYQKLGFLKFEESHHEKMKLALI</sequence>
<evidence type="ECO:0000313" key="2">
    <source>
        <dbReference type="EMBL" id="KPU45775.1"/>
    </source>
</evidence>
<dbReference type="Proteomes" id="UP000050326">
    <property type="component" value="Unassembled WGS sequence"/>
</dbReference>
<dbReference type="Gene3D" id="3.40.630.30">
    <property type="match status" value="1"/>
</dbReference>
<dbReference type="PROSITE" id="PS51186">
    <property type="entry name" value="GNAT"/>
    <property type="match status" value="1"/>
</dbReference>
<keyword evidence="3" id="KW-1185">Reference proteome</keyword>
<accession>A0A0P8YF69</accession>
<dbReference type="EMBL" id="LKET01000021">
    <property type="protein sequence ID" value="KPU45775.1"/>
    <property type="molecule type" value="Genomic_DNA"/>
</dbReference>